<geneLocation type="plasmid" evidence="1">
    <name>p21254</name>
</geneLocation>
<organism evidence="1">
    <name type="scientific">Escherichia coli</name>
    <dbReference type="NCBI Taxonomy" id="562"/>
    <lineage>
        <taxon>Bacteria</taxon>
        <taxon>Pseudomonadati</taxon>
        <taxon>Pseudomonadota</taxon>
        <taxon>Gammaproteobacteria</taxon>
        <taxon>Enterobacterales</taxon>
        <taxon>Enterobacteriaceae</taxon>
        <taxon>Escherichia</taxon>
    </lineage>
</organism>
<keyword evidence="1" id="KW-0614">Plasmid</keyword>
<name>A0A6D1P590_ECOLX</name>
<protein>
    <submittedName>
        <fullName evidence="1">Uncharacterized protein</fullName>
    </submittedName>
</protein>
<proteinExistence type="predicted"/>
<sequence>MFTMFFLVKFNHRDCDCLWNPFSDFSFTT</sequence>
<accession>A0A6D1P590</accession>
<evidence type="ECO:0000313" key="1">
    <source>
        <dbReference type="EMBL" id="QHV89664.1"/>
    </source>
</evidence>
<dbReference type="AlphaFoldDB" id="A0A6D1P590"/>
<reference evidence="1" key="1">
    <citation type="submission" date="2019-09" db="EMBL/GenBank/DDBJ databases">
        <title>Nucleotide sequences of blaCTX-M-1 carrying IncI1 in Norwegian broiler production.</title>
        <authorList>
            <person name="Mo S.S."/>
            <person name="Telke A.A."/>
            <person name="Osei K.O."/>
            <person name="Sekse C."/>
            <person name="Slettemeas J.S."/>
            <person name="Urdahl A.-M."/>
        </authorList>
    </citation>
    <scope>NUCLEOTIDE SEQUENCE</scope>
    <source>
        <strain evidence="1">2016-40-21254</strain>
        <plasmid evidence="1">p21254</plasmid>
    </source>
</reference>
<gene>
    <name evidence="1" type="ORF">PGJFMKIC_00098</name>
</gene>
<dbReference type="EMBL" id="MN419432">
    <property type="protein sequence ID" value="QHV89664.1"/>
    <property type="molecule type" value="Genomic_DNA"/>
</dbReference>